<dbReference type="PANTHER" id="PTHR20994:SF0">
    <property type="entry name" value="ER MEMBRANE PROTEIN COMPLEX SUBUNIT 6"/>
    <property type="match status" value="1"/>
</dbReference>
<keyword evidence="5" id="KW-0256">Endoplasmic reticulum</keyword>
<keyword evidence="10" id="KW-1185">Reference proteome</keyword>
<reference evidence="9 10" key="1">
    <citation type="submission" date="2018-02" db="EMBL/GenBank/DDBJ databases">
        <title>Draft genome of wild Prunus yedoensis var. nudiflora.</title>
        <authorList>
            <person name="Baek S."/>
            <person name="Kim J.-H."/>
            <person name="Choi K."/>
            <person name="Kim G.-B."/>
            <person name="Cho A."/>
            <person name="Jang H."/>
            <person name="Shin C.-H."/>
            <person name="Yu H.-J."/>
            <person name="Mun J.-H."/>
        </authorList>
    </citation>
    <scope>NUCLEOTIDE SEQUENCE [LARGE SCALE GENOMIC DNA]</scope>
    <source>
        <strain evidence="10">cv. Jeju island</strain>
        <tissue evidence="9">Leaf</tissue>
    </source>
</reference>
<evidence type="ECO:0000256" key="2">
    <source>
        <dbReference type="ARBA" id="ARBA00009436"/>
    </source>
</evidence>
<evidence type="ECO:0000256" key="8">
    <source>
        <dbReference type="SAM" id="Phobius"/>
    </source>
</evidence>
<gene>
    <name evidence="9" type="ORF">Pyn_02180</name>
</gene>
<sequence length="249" mass="27362">MASYVNGVCLKAFELEMDLKYSNADAMWCSCLNLCNTSYSLRKAWLGSIWGLGFELRIGFVLSTNGLDVNGSNASSTSDFHVQERSTIVFSEVWVVLYTKTKLIQQQSGRAGLRSLLSKLFVSSQKAEGMGGHNDSSASEKKLSEAANVVPTLNAENLQSNMKVIYYSRTFMSIIGGVIAGILGFTGLTGFIFYFLVMAVTSVGLIAKAGFTVHSYFDSWNQIILDGFLGGLLSFVLFWTFAYDIVHIF</sequence>
<comment type="caution">
    <text evidence="9">The sequence shown here is derived from an EMBL/GenBank/DDBJ whole genome shotgun (WGS) entry which is preliminary data.</text>
</comment>
<name>A0A314YUC6_PRUYE</name>
<keyword evidence="6 8" id="KW-1133">Transmembrane helix</keyword>
<dbReference type="GO" id="GO:0034975">
    <property type="term" value="P:protein folding in endoplasmic reticulum"/>
    <property type="evidence" value="ECO:0007669"/>
    <property type="project" value="TreeGrafter"/>
</dbReference>
<evidence type="ECO:0000256" key="3">
    <source>
        <dbReference type="ARBA" id="ARBA00020827"/>
    </source>
</evidence>
<evidence type="ECO:0000256" key="7">
    <source>
        <dbReference type="ARBA" id="ARBA00023136"/>
    </source>
</evidence>
<feature type="transmembrane region" description="Helical" evidence="8">
    <location>
        <begin position="223"/>
        <end position="243"/>
    </location>
</feature>
<dbReference type="InterPro" id="IPR029008">
    <property type="entry name" value="EMC6-like"/>
</dbReference>
<evidence type="ECO:0000256" key="5">
    <source>
        <dbReference type="ARBA" id="ARBA00022824"/>
    </source>
</evidence>
<keyword evidence="7 8" id="KW-0472">Membrane</keyword>
<feature type="transmembrane region" description="Helical" evidence="8">
    <location>
        <begin position="191"/>
        <end position="211"/>
    </location>
</feature>
<dbReference type="AlphaFoldDB" id="A0A314YUC6"/>
<dbReference type="PANTHER" id="PTHR20994">
    <property type="entry name" value="ER MEMBRANE PROTEIN COMPLEX SUBUNIT 6"/>
    <property type="match status" value="1"/>
</dbReference>
<proteinExistence type="inferred from homology"/>
<comment type="subcellular location">
    <subcellularLocation>
        <location evidence="1">Endoplasmic reticulum membrane</location>
        <topology evidence="1">Multi-pass membrane protein</topology>
    </subcellularLocation>
</comment>
<dbReference type="Pfam" id="PF07019">
    <property type="entry name" value="EMC6"/>
    <property type="match status" value="1"/>
</dbReference>
<dbReference type="InterPro" id="IPR008504">
    <property type="entry name" value="Emc6"/>
</dbReference>
<protein>
    <recommendedName>
        <fullName evidence="3">ER membrane protein complex subunit 6</fullName>
    </recommendedName>
</protein>
<dbReference type="STRING" id="2094558.A0A314YUC6"/>
<evidence type="ECO:0000313" key="10">
    <source>
        <dbReference type="Proteomes" id="UP000250321"/>
    </source>
</evidence>
<dbReference type="Proteomes" id="UP000250321">
    <property type="component" value="Unassembled WGS sequence"/>
</dbReference>
<evidence type="ECO:0000256" key="1">
    <source>
        <dbReference type="ARBA" id="ARBA00004477"/>
    </source>
</evidence>
<dbReference type="EMBL" id="PJQY01000379">
    <property type="protein sequence ID" value="PQQ11865.1"/>
    <property type="molecule type" value="Genomic_DNA"/>
</dbReference>
<accession>A0A314YUC6</accession>
<dbReference type="GO" id="GO:0072546">
    <property type="term" value="C:EMC complex"/>
    <property type="evidence" value="ECO:0007669"/>
    <property type="project" value="InterPro"/>
</dbReference>
<comment type="similarity">
    <text evidence="2">Belongs to the EMC6 family.</text>
</comment>
<keyword evidence="4 8" id="KW-0812">Transmembrane</keyword>
<evidence type="ECO:0000313" key="9">
    <source>
        <dbReference type="EMBL" id="PQQ11865.1"/>
    </source>
</evidence>
<evidence type="ECO:0000256" key="6">
    <source>
        <dbReference type="ARBA" id="ARBA00022989"/>
    </source>
</evidence>
<feature type="transmembrane region" description="Helical" evidence="8">
    <location>
        <begin position="166"/>
        <end position="185"/>
    </location>
</feature>
<organism evidence="9 10">
    <name type="scientific">Prunus yedoensis var. nudiflora</name>
    <dbReference type="NCBI Taxonomy" id="2094558"/>
    <lineage>
        <taxon>Eukaryota</taxon>
        <taxon>Viridiplantae</taxon>
        <taxon>Streptophyta</taxon>
        <taxon>Embryophyta</taxon>
        <taxon>Tracheophyta</taxon>
        <taxon>Spermatophyta</taxon>
        <taxon>Magnoliopsida</taxon>
        <taxon>eudicotyledons</taxon>
        <taxon>Gunneridae</taxon>
        <taxon>Pentapetalae</taxon>
        <taxon>rosids</taxon>
        <taxon>fabids</taxon>
        <taxon>Rosales</taxon>
        <taxon>Rosaceae</taxon>
        <taxon>Amygdaloideae</taxon>
        <taxon>Amygdaleae</taxon>
        <taxon>Prunus</taxon>
    </lineage>
</organism>
<dbReference type="GO" id="GO:0000045">
    <property type="term" value="P:autophagosome assembly"/>
    <property type="evidence" value="ECO:0007669"/>
    <property type="project" value="TreeGrafter"/>
</dbReference>
<dbReference type="OrthoDB" id="16510at2759"/>
<evidence type="ECO:0000256" key="4">
    <source>
        <dbReference type="ARBA" id="ARBA00022692"/>
    </source>
</evidence>